<dbReference type="Gene3D" id="3.20.20.140">
    <property type="entry name" value="Metal-dependent hydrolases"/>
    <property type="match status" value="1"/>
</dbReference>
<dbReference type="GO" id="GO:0070573">
    <property type="term" value="F:metallodipeptidase activity"/>
    <property type="evidence" value="ECO:0007669"/>
    <property type="project" value="InterPro"/>
</dbReference>
<dbReference type="GO" id="GO:0098552">
    <property type="term" value="C:side of membrane"/>
    <property type="evidence" value="ECO:0007669"/>
    <property type="project" value="UniProtKB-KW"/>
</dbReference>
<dbReference type="PANTHER" id="PTHR10443:SF12">
    <property type="entry name" value="DIPEPTIDASE"/>
    <property type="match status" value="1"/>
</dbReference>
<comment type="similarity">
    <text evidence="1">Belongs to the metallo-dependent hydrolases superfamily. Peptidase M19 family.</text>
</comment>
<protein>
    <recommendedName>
        <fullName evidence="1">Dipeptidase</fullName>
        <ecNumber evidence="1">3.4.13.19</ecNumber>
    </recommendedName>
</protein>
<dbReference type="Pfam" id="PF01244">
    <property type="entry name" value="Peptidase_M19"/>
    <property type="match status" value="1"/>
</dbReference>
<feature type="transmembrane region" description="Helical" evidence="3">
    <location>
        <begin position="28"/>
        <end position="49"/>
    </location>
</feature>
<accession>A0A9P0GZU5</accession>
<keyword evidence="3" id="KW-0812">Transmembrane</keyword>
<dbReference type="InterPro" id="IPR008257">
    <property type="entry name" value="Pept_M19"/>
</dbReference>
<dbReference type="EC" id="3.4.13.19" evidence="1"/>
<organism evidence="4 5">
    <name type="scientific">Nezara viridula</name>
    <name type="common">Southern green stink bug</name>
    <name type="synonym">Cimex viridulus</name>
    <dbReference type="NCBI Taxonomy" id="85310"/>
    <lineage>
        <taxon>Eukaryota</taxon>
        <taxon>Metazoa</taxon>
        <taxon>Ecdysozoa</taxon>
        <taxon>Arthropoda</taxon>
        <taxon>Hexapoda</taxon>
        <taxon>Insecta</taxon>
        <taxon>Pterygota</taxon>
        <taxon>Neoptera</taxon>
        <taxon>Paraneoptera</taxon>
        <taxon>Hemiptera</taxon>
        <taxon>Heteroptera</taxon>
        <taxon>Panheteroptera</taxon>
        <taxon>Pentatomomorpha</taxon>
        <taxon>Pentatomoidea</taxon>
        <taxon>Pentatomidae</taxon>
        <taxon>Pentatominae</taxon>
        <taxon>Nezara</taxon>
    </lineage>
</organism>
<evidence type="ECO:0000313" key="5">
    <source>
        <dbReference type="Proteomes" id="UP001152798"/>
    </source>
</evidence>
<dbReference type="Proteomes" id="UP001152798">
    <property type="component" value="Chromosome 2"/>
</dbReference>
<dbReference type="EMBL" id="OV725078">
    <property type="protein sequence ID" value="CAH1393794.1"/>
    <property type="molecule type" value="Genomic_DNA"/>
</dbReference>
<gene>
    <name evidence="4" type="ORF">NEZAVI_LOCUS4410</name>
</gene>
<keyword evidence="1" id="KW-0224">Dipeptidase</keyword>
<keyword evidence="3" id="KW-1133">Transmembrane helix</keyword>
<evidence type="ECO:0000313" key="4">
    <source>
        <dbReference type="EMBL" id="CAH1393794.1"/>
    </source>
</evidence>
<keyword evidence="1" id="KW-0325">Glycoprotein</keyword>
<comment type="subunit">
    <text evidence="1">Homodimer; disulfide-linked.</text>
</comment>
<reference evidence="4" key="1">
    <citation type="submission" date="2022-01" db="EMBL/GenBank/DDBJ databases">
        <authorList>
            <person name="King R."/>
        </authorList>
    </citation>
    <scope>NUCLEOTIDE SEQUENCE</scope>
</reference>
<keyword evidence="5" id="KW-1185">Reference proteome</keyword>
<keyword evidence="1" id="KW-0336">GPI-anchor</keyword>
<evidence type="ECO:0000256" key="2">
    <source>
        <dbReference type="SAM" id="MobiDB-lite"/>
    </source>
</evidence>
<comment type="catalytic activity">
    <reaction evidence="1">
        <text>an L-aminoacyl-L-amino acid + H2O = 2 an L-alpha-amino acid</text>
        <dbReference type="Rhea" id="RHEA:48940"/>
        <dbReference type="ChEBI" id="CHEBI:15377"/>
        <dbReference type="ChEBI" id="CHEBI:59869"/>
        <dbReference type="ChEBI" id="CHEBI:77460"/>
        <dbReference type="EC" id="3.4.13.19"/>
    </reaction>
</comment>
<evidence type="ECO:0000256" key="1">
    <source>
        <dbReference type="RuleBase" id="RU341113"/>
    </source>
</evidence>
<keyword evidence="1" id="KW-1015">Disulfide bond</keyword>
<sequence length="442" mass="48288">MPFCSDLCSGIIGNFRNCMTTPLTRKKILIISGVVLTIILIIVIIAVSVPSATADPQGRDALNYVPFVEGNSDFKTYMTSNFSVSNYNYNDHFKEKTIGAQVITTSVACQAQFHDAVSQTIDQLDFIKRLVDGSKIMKIAHSAEEIKANKANNQRSIVLAIGGGHSLDNRLSTLRNYFNQGVRIVSLASIDCTNPWAKSASGDKDNIFATGDFIKAVVAEMNRLGIAIDLAGSDKTIQTAVIDISKAPVVFRGVGFNSLVKNDFNLDPDILEKLKNNGSLAMLSLDCALFDKGDDCSKKDFIEFLKTAKSKLGAANIGIGGLVYANAKMPKDLTYNDIPSLFDELMNNGWTISELEFLAGNSFINLLQRVETAAKYLANQTPNEQLFDMNLIKQKDCYTAQPNPSPQPEPTTKATPTEPTKPTPEPTKEPTKEPTTEKPKKP</sequence>
<proteinExistence type="inferred from homology"/>
<feature type="compositionally biased region" description="Basic and acidic residues" evidence="2">
    <location>
        <begin position="426"/>
        <end position="442"/>
    </location>
</feature>
<keyword evidence="1" id="KW-0378">Hydrolase</keyword>
<keyword evidence="1" id="KW-0862">Zinc</keyword>
<dbReference type="PANTHER" id="PTHR10443">
    <property type="entry name" value="MICROSOMAL DIPEPTIDASE"/>
    <property type="match status" value="1"/>
</dbReference>
<keyword evidence="1" id="KW-0449">Lipoprotein</keyword>
<keyword evidence="1" id="KW-0482">Metalloprotease</keyword>
<dbReference type="GO" id="GO:0046872">
    <property type="term" value="F:metal ion binding"/>
    <property type="evidence" value="ECO:0007669"/>
    <property type="project" value="UniProtKB-UniRule"/>
</dbReference>
<name>A0A9P0GZU5_NEZVI</name>
<dbReference type="PROSITE" id="PS51365">
    <property type="entry name" value="RENAL_DIPEPTIDASE_2"/>
    <property type="match status" value="1"/>
</dbReference>
<dbReference type="AlphaFoldDB" id="A0A9P0GZU5"/>
<comment type="cofactor">
    <cofactor evidence="1">
        <name>Zn(2+)</name>
        <dbReference type="ChEBI" id="CHEBI:29105"/>
    </cofactor>
</comment>
<keyword evidence="3" id="KW-0472">Membrane</keyword>
<dbReference type="InterPro" id="IPR032466">
    <property type="entry name" value="Metal_Hydrolase"/>
</dbReference>
<feature type="region of interest" description="Disordered" evidence="2">
    <location>
        <begin position="397"/>
        <end position="442"/>
    </location>
</feature>
<evidence type="ECO:0000256" key="3">
    <source>
        <dbReference type="SAM" id="Phobius"/>
    </source>
</evidence>
<dbReference type="GO" id="GO:0006508">
    <property type="term" value="P:proteolysis"/>
    <property type="evidence" value="ECO:0007669"/>
    <property type="project" value="UniProtKB-KW"/>
</dbReference>
<dbReference type="OrthoDB" id="445695at2759"/>
<comment type="subcellular location">
    <subcellularLocation>
        <location evidence="1">Membrane</location>
        <topology evidence="1">Lipid-anchor</topology>
        <topology evidence="1">GPI-anchor</topology>
    </subcellularLocation>
</comment>
<dbReference type="SUPFAM" id="SSF51556">
    <property type="entry name" value="Metallo-dependent hydrolases"/>
    <property type="match status" value="1"/>
</dbReference>
<keyword evidence="1" id="KW-0645">Protease</keyword>
<keyword evidence="1" id="KW-0479">Metal-binding</keyword>